<organism evidence="2 3">
    <name type="scientific">Acidithiobacillus sulfurivorans</name>
    <dbReference type="NCBI Taxonomy" id="1958756"/>
    <lineage>
        <taxon>Bacteria</taxon>
        <taxon>Pseudomonadati</taxon>
        <taxon>Pseudomonadota</taxon>
        <taxon>Acidithiobacillia</taxon>
        <taxon>Acidithiobacillales</taxon>
        <taxon>Acidithiobacillaceae</taxon>
        <taxon>Acidithiobacillus</taxon>
    </lineage>
</organism>
<name>A0ABS5ZWX0_9PROT</name>
<dbReference type="Proteomes" id="UP000755654">
    <property type="component" value="Unassembled WGS sequence"/>
</dbReference>
<dbReference type="RefSeq" id="WP_215883393.1">
    <property type="nucleotide sequence ID" value="NZ_JAAOMP010000068.1"/>
</dbReference>
<gene>
    <name evidence="2" type="ORF">HAP95_06050</name>
</gene>
<comment type="caution">
    <text evidence="2">The sequence shown here is derived from an EMBL/GenBank/DDBJ whole genome shotgun (WGS) entry which is preliminary data.</text>
</comment>
<accession>A0ABS5ZWX0</accession>
<proteinExistence type="predicted"/>
<evidence type="ECO:0000256" key="1">
    <source>
        <dbReference type="SAM" id="Coils"/>
    </source>
</evidence>
<feature type="coiled-coil region" evidence="1">
    <location>
        <begin position="179"/>
        <end position="234"/>
    </location>
</feature>
<protein>
    <submittedName>
        <fullName evidence="2">Uncharacterized protein</fullName>
    </submittedName>
</protein>
<keyword evidence="3" id="KW-1185">Reference proteome</keyword>
<sequence length="399" mass="44094">MRTLSDSVFNPSTLPAKRSPQVLLDVLDEIVSSTMDQRCNARKQARQASSAKTMDVQTKNTRALIRDATASRDAQNAAVAKLVALCGSENRAARLLGKAKHFVQVRVFETSEVFADLRGLWPNTESSVLMSLVAKAKRHPQRFEQYMRPFLNSRVRQQILRSEFAAAWALAMNDGVLPADRVLSEKREAEEIADMALNETAAMESELKSIREVRAILEAKVAALESALEHANLAPDTAGVLTDELVQDMGNLLRGKYTPSLKGLLCYAEHVFADRVLILPSAWKSAAESDKAGFSPVEPVADLLFKLARECVDQYRQGGHFLPGTILGSAYADSEGHSPMTEGGFKRRTFSYNGKMVPMMPHLKIGTGWNKGTTFRAHFCYDTEIGKVVIGHFGKHLDR</sequence>
<evidence type="ECO:0000313" key="2">
    <source>
        <dbReference type="EMBL" id="MBU2759716.1"/>
    </source>
</evidence>
<evidence type="ECO:0000313" key="3">
    <source>
        <dbReference type="Proteomes" id="UP000755654"/>
    </source>
</evidence>
<dbReference type="EMBL" id="JAAOMP010000068">
    <property type="protein sequence ID" value="MBU2759716.1"/>
    <property type="molecule type" value="Genomic_DNA"/>
</dbReference>
<reference evidence="2 3" key="1">
    <citation type="journal article" date="2021" name="ISME J.">
        <title>Genomic evolution of the class Acidithiobacillia: deep-branching Proteobacteria living in extreme acidic conditions.</title>
        <authorList>
            <person name="Moya-Beltran A."/>
            <person name="Beard S."/>
            <person name="Rojas-Villalobos C."/>
            <person name="Issotta F."/>
            <person name="Gallardo Y."/>
            <person name="Ulloa R."/>
            <person name="Giaveno A."/>
            <person name="Degli Esposti M."/>
            <person name="Johnson D.B."/>
            <person name="Quatrini R."/>
        </authorList>
    </citation>
    <scope>NUCLEOTIDE SEQUENCE [LARGE SCALE GENOMIC DNA]</scope>
    <source>
        <strain evidence="2 3">RW2</strain>
    </source>
</reference>
<keyword evidence="1" id="KW-0175">Coiled coil</keyword>